<evidence type="ECO:0008006" key="3">
    <source>
        <dbReference type="Google" id="ProtNLM"/>
    </source>
</evidence>
<proteinExistence type="predicted"/>
<evidence type="ECO:0000313" key="1">
    <source>
        <dbReference type="EMBL" id="MDJ1371053.1"/>
    </source>
</evidence>
<dbReference type="RefSeq" id="WP_026936618.1">
    <property type="nucleotide sequence ID" value="NZ_CP028426.1"/>
</dbReference>
<name>A0ABT7C7F1_9MICO</name>
<keyword evidence="2" id="KW-1185">Reference proteome</keyword>
<accession>A0ABT7C7F1</accession>
<sequence>MRNFLRSAALVGGGIVAGFTLAHFVNSTEKGREFFGQVNARIDDVKEAVQQGYRARTEAIYAAIEKNQ</sequence>
<reference evidence="1" key="1">
    <citation type="submission" date="2018-03" db="EMBL/GenBank/DDBJ databases">
        <authorList>
            <person name="Nunes O.C."/>
            <person name="Lopes A.R."/>
            <person name="Froufe H."/>
            <person name="Munoz-Merida A."/>
            <person name="Barroso C."/>
            <person name="Egas C."/>
        </authorList>
    </citation>
    <scope>NUCLEOTIDE SEQUENCE</scope>
    <source>
        <strain evidence="1">ON4</strain>
    </source>
</reference>
<evidence type="ECO:0000313" key="2">
    <source>
        <dbReference type="Proteomes" id="UP001170379"/>
    </source>
</evidence>
<organism evidence="1 2">
    <name type="scientific">Gulosibacter molinativorax</name>
    <dbReference type="NCBI Taxonomy" id="256821"/>
    <lineage>
        <taxon>Bacteria</taxon>
        <taxon>Bacillati</taxon>
        <taxon>Actinomycetota</taxon>
        <taxon>Actinomycetes</taxon>
        <taxon>Micrococcales</taxon>
        <taxon>Microbacteriaceae</taxon>
        <taxon>Gulosibacter</taxon>
    </lineage>
</organism>
<comment type="caution">
    <text evidence="1">The sequence shown here is derived from an EMBL/GenBank/DDBJ whole genome shotgun (WGS) entry which is preliminary data.</text>
</comment>
<dbReference type="EMBL" id="PXVD01000009">
    <property type="protein sequence ID" value="MDJ1371053.1"/>
    <property type="molecule type" value="Genomic_DNA"/>
</dbReference>
<reference evidence="1" key="2">
    <citation type="journal article" date="2022" name="Sci. Rep.">
        <title>In silico prediction of the enzymes involved in the degradation of the herbicide molinate by Gulosibacter molinativorax ON4T.</title>
        <authorList>
            <person name="Lopes A.R."/>
            <person name="Bunin E."/>
            <person name="Viana A.T."/>
            <person name="Froufe H."/>
            <person name="Munoz-Merida A."/>
            <person name="Pinho D."/>
            <person name="Figueiredo J."/>
            <person name="Barroso C."/>
            <person name="Vaz-Moreira I."/>
            <person name="Bellanger X."/>
            <person name="Egas C."/>
            <person name="Nunes O.C."/>
        </authorList>
    </citation>
    <scope>NUCLEOTIDE SEQUENCE</scope>
    <source>
        <strain evidence="1">ON4</strain>
    </source>
</reference>
<gene>
    <name evidence="1" type="ORF">C7K25_06695</name>
</gene>
<protein>
    <recommendedName>
        <fullName evidence="3">YtxH domain-containing protein</fullName>
    </recommendedName>
</protein>
<dbReference type="Proteomes" id="UP001170379">
    <property type="component" value="Unassembled WGS sequence"/>
</dbReference>